<accession>A0AAW4YYN3</accession>
<evidence type="ECO:0000256" key="4">
    <source>
        <dbReference type="ARBA" id="ARBA00022840"/>
    </source>
</evidence>
<keyword evidence="4" id="KW-0067">ATP-binding</keyword>
<evidence type="ECO:0000256" key="1">
    <source>
        <dbReference type="ARBA" id="ARBA00022679"/>
    </source>
</evidence>
<evidence type="ECO:0000256" key="3">
    <source>
        <dbReference type="ARBA" id="ARBA00022777"/>
    </source>
</evidence>
<dbReference type="AlphaFoldDB" id="A0AAW4YYN3"/>
<gene>
    <name evidence="6" type="ORF">HOP61_18400</name>
</gene>
<evidence type="ECO:0000256" key="2">
    <source>
        <dbReference type="ARBA" id="ARBA00022741"/>
    </source>
</evidence>
<evidence type="ECO:0000313" key="7">
    <source>
        <dbReference type="Proteomes" id="UP001320178"/>
    </source>
</evidence>
<dbReference type="InterPro" id="IPR045540">
    <property type="entry name" value="YegS/DAGK_C"/>
</dbReference>
<dbReference type="GO" id="GO:0016301">
    <property type="term" value="F:kinase activity"/>
    <property type="evidence" value="ECO:0007669"/>
    <property type="project" value="UniProtKB-KW"/>
</dbReference>
<keyword evidence="2" id="KW-0547">Nucleotide-binding</keyword>
<dbReference type="InterPro" id="IPR005218">
    <property type="entry name" value="Diacylglycerol/lipid_kinase"/>
</dbReference>
<dbReference type="InterPro" id="IPR017438">
    <property type="entry name" value="ATP-NAD_kinase_N"/>
</dbReference>
<evidence type="ECO:0000313" key="6">
    <source>
        <dbReference type="EMBL" id="MCE8053265.1"/>
    </source>
</evidence>
<dbReference type="RefSeq" id="WP_234240605.1">
    <property type="nucleotide sequence ID" value="NZ_JABFTS010000010.1"/>
</dbReference>
<keyword evidence="1" id="KW-0808">Transferase</keyword>
<reference evidence="6" key="2">
    <citation type="journal article" date="2021" name="Front. Microbiol.">
        <title>Aerobic Denitrification and Heterotrophic Sulfur Oxidation in the Genus Halomonas Revealed by Six Novel Species Characterizations and Genome-Based Analysis.</title>
        <authorList>
            <person name="Wang L."/>
            <person name="Shao Z."/>
        </authorList>
    </citation>
    <scope>NUCLEOTIDE SEQUENCE</scope>
    <source>
        <strain evidence="6">MCCC 1A05776</strain>
    </source>
</reference>
<proteinExistence type="predicted"/>
<dbReference type="InterPro" id="IPR001206">
    <property type="entry name" value="Diacylglycerol_kinase_cat_dom"/>
</dbReference>
<dbReference type="Proteomes" id="UP001320178">
    <property type="component" value="Unassembled WGS sequence"/>
</dbReference>
<dbReference type="SMART" id="SM00046">
    <property type="entry name" value="DAGKc"/>
    <property type="match status" value="1"/>
</dbReference>
<dbReference type="PROSITE" id="PS50146">
    <property type="entry name" value="DAGK"/>
    <property type="match status" value="1"/>
</dbReference>
<dbReference type="GO" id="GO:0008654">
    <property type="term" value="P:phospholipid biosynthetic process"/>
    <property type="evidence" value="ECO:0007669"/>
    <property type="project" value="InterPro"/>
</dbReference>
<dbReference type="PANTHER" id="PTHR12358">
    <property type="entry name" value="SPHINGOSINE KINASE"/>
    <property type="match status" value="1"/>
</dbReference>
<sequence>MNYWLIVNKAAGDGSHGESYWRGYLKAAGIEELRVRGLSETEWEQEVAPGDRVLVAGGDGSVNRVVPVCIERSAILGVLPSGTANDFARNLGLPDDPLELCRLMASQQSVAVDVAWLNGTAFLNVAHIGLGTLPARKASQEQKRHLGRFSYLLSLAQRLGMQRGIHGRIECDDRTVEGPWLTIAIASGAYFGGGHEIPEASIDDGMLNVVAVRHHSWLRVLLAFLATRLLRQAPRSNETVVHFQSPQCHIQLRHDHTVTADGESLGRMANISAFTRHGVLKVMGNRLVSGRPEAAPAVHYTPNDASPMVRPNPKSF</sequence>
<dbReference type="EMBL" id="JABFTS010000010">
    <property type="protein sequence ID" value="MCE8053265.1"/>
    <property type="molecule type" value="Genomic_DNA"/>
</dbReference>
<dbReference type="GO" id="GO:0005524">
    <property type="term" value="F:ATP binding"/>
    <property type="evidence" value="ECO:0007669"/>
    <property type="project" value="UniProtKB-KW"/>
</dbReference>
<dbReference type="Gene3D" id="2.60.200.40">
    <property type="match status" value="1"/>
</dbReference>
<dbReference type="SUPFAM" id="SSF111331">
    <property type="entry name" value="NAD kinase/diacylglycerol kinase-like"/>
    <property type="match status" value="1"/>
</dbReference>
<protein>
    <submittedName>
        <fullName evidence="6">Diacylglycerol kinase family lipid kinase</fullName>
    </submittedName>
</protein>
<dbReference type="Pfam" id="PF19279">
    <property type="entry name" value="YegS_C"/>
    <property type="match status" value="1"/>
</dbReference>
<dbReference type="PANTHER" id="PTHR12358:SF54">
    <property type="entry name" value="SPHINGOSINE KINASE RELATED PROTEIN"/>
    <property type="match status" value="1"/>
</dbReference>
<dbReference type="Pfam" id="PF00781">
    <property type="entry name" value="DAGK_cat"/>
    <property type="match status" value="1"/>
</dbReference>
<dbReference type="NCBIfam" id="TIGR00147">
    <property type="entry name" value="YegS/Rv2252/BmrU family lipid kinase"/>
    <property type="match status" value="1"/>
</dbReference>
<keyword evidence="3 6" id="KW-0418">Kinase</keyword>
<reference evidence="6" key="1">
    <citation type="submission" date="2020-05" db="EMBL/GenBank/DDBJ databases">
        <authorList>
            <person name="Wang L."/>
            <person name="Shao Z."/>
        </authorList>
    </citation>
    <scope>NUCLEOTIDE SEQUENCE</scope>
    <source>
        <strain evidence="6">MCCC 1A05776</strain>
    </source>
</reference>
<dbReference type="Gene3D" id="3.40.50.10330">
    <property type="entry name" value="Probable inorganic polyphosphate/atp-NAD kinase, domain 1"/>
    <property type="match status" value="1"/>
</dbReference>
<evidence type="ECO:0000259" key="5">
    <source>
        <dbReference type="PROSITE" id="PS50146"/>
    </source>
</evidence>
<name>A0AAW4YYN3_9GAMM</name>
<dbReference type="InterPro" id="IPR016064">
    <property type="entry name" value="NAD/diacylglycerol_kinase_sf"/>
</dbReference>
<feature type="domain" description="DAGKc" evidence="5">
    <location>
        <begin position="51"/>
        <end position="121"/>
    </location>
</feature>
<organism evidence="6 7">
    <name type="scientific">Billgrantia desiderata</name>
    <dbReference type="NCBI Taxonomy" id="52021"/>
    <lineage>
        <taxon>Bacteria</taxon>
        <taxon>Pseudomonadati</taxon>
        <taxon>Pseudomonadota</taxon>
        <taxon>Gammaproteobacteria</taxon>
        <taxon>Oceanospirillales</taxon>
        <taxon>Halomonadaceae</taxon>
        <taxon>Billgrantia</taxon>
    </lineage>
</organism>
<dbReference type="InterPro" id="IPR050187">
    <property type="entry name" value="Lipid_Phosphate_FormReg"/>
</dbReference>
<comment type="caution">
    <text evidence="6">The sequence shown here is derived from an EMBL/GenBank/DDBJ whole genome shotgun (WGS) entry which is preliminary data.</text>
</comment>